<dbReference type="CDD" id="cd16922">
    <property type="entry name" value="HATPase_EvgS-ArcB-TorS-like"/>
    <property type="match status" value="1"/>
</dbReference>
<keyword evidence="7 11" id="KW-1133">Transmembrane helix</keyword>
<reference evidence="14 15" key="1">
    <citation type="submission" date="2022-10" db="EMBL/GenBank/DDBJ databases">
        <title>Alteromonas sp. chi3 Genome sequencing.</title>
        <authorList>
            <person name="Park S."/>
        </authorList>
    </citation>
    <scope>NUCLEOTIDE SEQUENCE [LARGE SCALE GENOMIC DNA]</scope>
    <source>
        <strain evidence="15">chi3</strain>
    </source>
</reference>
<dbReference type="SUPFAM" id="SSF55874">
    <property type="entry name" value="ATPase domain of HSP90 chaperone/DNA topoisomerase II/histidine kinase"/>
    <property type="match status" value="1"/>
</dbReference>
<evidence type="ECO:0000256" key="10">
    <source>
        <dbReference type="PROSITE-ProRule" id="PRU00169"/>
    </source>
</evidence>
<dbReference type="InterPro" id="IPR003594">
    <property type="entry name" value="HATPase_dom"/>
</dbReference>
<feature type="domain" description="Response regulatory" evidence="13">
    <location>
        <begin position="618"/>
        <end position="739"/>
    </location>
</feature>
<dbReference type="InterPro" id="IPR033479">
    <property type="entry name" value="dCache_1"/>
</dbReference>
<dbReference type="Gene3D" id="3.30.565.10">
    <property type="entry name" value="Histidine kinase-like ATPase, C-terminal domain"/>
    <property type="match status" value="1"/>
</dbReference>
<dbReference type="InterPro" id="IPR004358">
    <property type="entry name" value="Sig_transdc_His_kin-like_C"/>
</dbReference>
<dbReference type="PANTHER" id="PTHR45339:SF1">
    <property type="entry name" value="HYBRID SIGNAL TRANSDUCTION HISTIDINE KINASE J"/>
    <property type="match status" value="1"/>
</dbReference>
<dbReference type="InterPro" id="IPR029151">
    <property type="entry name" value="Sensor-like_sf"/>
</dbReference>
<keyword evidence="5 10" id="KW-0597">Phosphoprotein</keyword>
<feature type="domain" description="Histidine kinase" evidence="12">
    <location>
        <begin position="362"/>
        <end position="582"/>
    </location>
</feature>
<keyword evidence="14" id="KW-0547">Nucleotide-binding</keyword>
<dbReference type="PRINTS" id="PR00344">
    <property type="entry name" value="BCTRLSENSOR"/>
</dbReference>
<dbReference type="InterPro" id="IPR036890">
    <property type="entry name" value="HATPase_C_sf"/>
</dbReference>
<dbReference type="Pfam" id="PF02518">
    <property type="entry name" value="HATPase_c"/>
    <property type="match status" value="1"/>
</dbReference>
<dbReference type="SMART" id="SM00387">
    <property type="entry name" value="HATPase_c"/>
    <property type="match status" value="1"/>
</dbReference>
<comment type="caution">
    <text evidence="14">The sequence shown here is derived from an EMBL/GenBank/DDBJ whole genome shotgun (WGS) entry which is preliminary data.</text>
</comment>
<dbReference type="EMBL" id="JAQQXP010000002">
    <property type="protein sequence ID" value="MDC8832263.1"/>
    <property type="molecule type" value="Genomic_DNA"/>
</dbReference>
<evidence type="ECO:0000256" key="3">
    <source>
        <dbReference type="ARBA" id="ARBA00012438"/>
    </source>
</evidence>
<evidence type="ECO:0000256" key="2">
    <source>
        <dbReference type="ARBA" id="ARBA00004651"/>
    </source>
</evidence>
<dbReference type="EC" id="2.7.13.3" evidence="3"/>
<proteinExistence type="predicted"/>
<dbReference type="Pfam" id="PF00512">
    <property type="entry name" value="HisKA"/>
    <property type="match status" value="1"/>
</dbReference>
<dbReference type="Gene3D" id="3.40.50.2300">
    <property type="match status" value="1"/>
</dbReference>
<evidence type="ECO:0000256" key="5">
    <source>
        <dbReference type="ARBA" id="ARBA00022553"/>
    </source>
</evidence>
<dbReference type="SMART" id="SM00388">
    <property type="entry name" value="HisKA"/>
    <property type="match status" value="1"/>
</dbReference>
<accession>A0ABT5L5D0</accession>
<dbReference type="InterPro" id="IPR036097">
    <property type="entry name" value="HisK_dim/P_sf"/>
</dbReference>
<dbReference type="Gene3D" id="3.30.450.20">
    <property type="entry name" value="PAS domain"/>
    <property type="match status" value="2"/>
</dbReference>
<evidence type="ECO:0000256" key="4">
    <source>
        <dbReference type="ARBA" id="ARBA00022475"/>
    </source>
</evidence>
<dbReference type="SUPFAM" id="SSF52172">
    <property type="entry name" value="CheY-like"/>
    <property type="match status" value="1"/>
</dbReference>
<keyword evidence="4" id="KW-1003">Cell membrane</keyword>
<dbReference type="SUPFAM" id="SSF103190">
    <property type="entry name" value="Sensory domain-like"/>
    <property type="match status" value="1"/>
</dbReference>
<dbReference type="CDD" id="cd17546">
    <property type="entry name" value="REC_hyHK_CKI1_RcsC-like"/>
    <property type="match status" value="1"/>
</dbReference>
<organism evidence="14 15">
    <name type="scientific">Alteromonas gilva</name>
    <dbReference type="NCBI Taxonomy" id="2987522"/>
    <lineage>
        <taxon>Bacteria</taxon>
        <taxon>Pseudomonadati</taxon>
        <taxon>Pseudomonadota</taxon>
        <taxon>Gammaproteobacteria</taxon>
        <taxon>Alteromonadales</taxon>
        <taxon>Alteromonadaceae</taxon>
        <taxon>Alteromonas/Salinimonas group</taxon>
        <taxon>Alteromonas</taxon>
    </lineage>
</organism>
<evidence type="ECO:0000256" key="8">
    <source>
        <dbReference type="ARBA" id="ARBA00023012"/>
    </source>
</evidence>
<comment type="catalytic activity">
    <reaction evidence="1">
        <text>ATP + protein L-histidine = ADP + protein N-phospho-L-histidine.</text>
        <dbReference type="EC" id="2.7.13.3"/>
    </reaction>
</comment>
<dbReference type="InterPro" id="IPR003661">
    <property type="entry name" value="HisK_dim/P_dom"/>
</dbReference>
<feature type="modified residue" description="4-aspartylphosphate" evidence="10">
    <location>
        <position position="669"/>
    </location>
</feature>
<evidence type="ECO:0000256" key="6">
    <source>
        <dbReference type="ARBA" id="ARBA00022692"/>
    </source>
</evidence>
<keyword evidence="8" id="KW-0902">Two-component regulatory system</keyword>
<dbReference type="PANTHER" id="PTHR45339">
    <property type="entry name" value="HYBRID SIGNAL TRANSDUCTION HISTIDINE KINASE J"/>
    <property type="match status" value="1"/>
</dbReference>
<name>A0ABT5L5D0_9ALTE</name>
<dbReference type="PROSITE" id="PS50110">
    <property type="entry name" value="RESPONSE_REGULATORY"/>
    <property type="match status" value="1"/>
</dbReference>
<dbReference type="Gene3D" id="1.10.287.130">
    <property type="match status" value="1"/>
</dbReference>
<dbReference type="PROSITE" id="PS50109">
    <property type="entry name" value="HIS_KIN"/>
    <property type="match status" value="1"/>
</dbReference>
<dbReference type="SUPFAM" id="SSF47384">
    <property type="entry name" value="Homodimeric domain of signal transducing histidine kinase"/>
    <property type="match status" value="1"/>
</dbReference>
<evidence type="ECO:0000256" key="9">
    <source>
        <dbReference type="ARBA" id="ARBA00023136"/>
    </source>
</evidence>
<dbReference type="Proteomes" id="UP001218788">
    <property type="component" value="Unassembled WGS sequence"/>
</dbReference>
<dbReference type="Pfam" id="PF00072">
    <property type="entry name" value="Response_reg"/>
    <property type="match status" value="1"/>
</dbReference>
<dbReference type="CDD" id="cd00082">
    <property type="entry name" value="HisKA"/>
    <property type="match status" value="1"/>
</dbReference>
<comment type="subcellular location">
    <subcellularLocation>
        <location evidence="2">Cell membrane</location>
        <topology evidence="2">Multi-pass membrane protein</topology>
    </subcellularLocation>
</comment>
<dbReference type="Pfam" id="PF02743">
    <property type="entry name" value="dCache_1"/>
    <property type="match status" value="1"/>
</dbReference>
<evidence type="ECO:0000259" key="13">
    <source>
        <dbReference type="PROSITE" id="PS50110"/>
    </source>
</evidence>
<dbReference type="InterPro" id="IPR011006">
    <property type="entry name" value="CheY-like_superfamily"/>
</dbReference>
<feature type="transmembrane region" description="Helical" evidence="11">
    <location>
        <begin position="305"/>
        <end position="327"/>
    </location>
</feature>
<gene>
    <name evidence="14" type="ORF">OIK42_16020</name>
</gene>
<keyword evidence="6 11" id="KW-0812">Transmembrane</keyword>
<keyword evidence="15" id="KW-1185">Reference proteome</keyword>
<keyword evidence="9 11" id="KW-0472">Membrane</keyword>
<evidence type="ECO:0000256" key="1">
    <source>
        <dbReference type="ARBA" id="ARBA00000085"/>
    </source>
</evidence>
<evidence type="ECO:0000259" key="12">
    <source>
        <dbReference type="PROSITE" id="PS50109"/>
    </source>
</evidence>
<dbReference type="GO" id="GO:0005524">
    <property type="term" value="F:ATP binding"/>
    <property type="evidence" value="ECO:0007669"/>
    <property type="project" value="UniProtKB-KW"/>
</dbReference>
<evidence type="ECO:0000313" key="14">
    <source>
        <dbReference type="EMBL" id="MDC8832263.1"/>
    </source>
</evidence>
<dbReference type="CDD" id="cd18773">
    <property type="entry name" value="PDC1_HK_sensor"/>
    <property type="match status" value="1"/>
</dbReference>
<dbReference type="SMART" id="SM00448">
    <property type="entry name" value="REC"/>
    <property type="match status" value="1"/>
</dbReference>
<protein>
    <recommendedName>
        <fullName evidence="3">histidine kinase</fullName>
        <ecNumber evidence="3">2.7.13.3</ecNumber>
    </recommendedName>
</protein>
<evidence type="ECO:0000256" key="7">
    <source>
        <dbReference type="ARBA" id="ARBA00022989"/>
    </source>
</evidence>
<evidence type="ECO:0000313" key="15">
    <source>
        <dbReference type="Proteomes" id="UP001218788"/>
    </source>
</evidence>
<dbReference type="InterPro" id="IPR005467">
    <property type="entry name" value="His_kinase_dom"/>
</dbReference>
<evidence type="ECO:0000256" key="11">
    <source>
        <dbReference type="SAM" id="Phobius"/>
    </source>
</evidence>
<keyword evidence="14" id="KW-0067">ATP-binding</keyword>
<dbReference type="RefSeq" id="WP_273642065.1">
    <property type="nucleotide sequence ID" value="NZ_JAQQXP010000002.1"/>
</dbReference>
<dbReference type="InterPro" id="IPR001789">
    <property type="entry name" value="Sig_transdc_resp-reg_receiver"/>
</dbReference>
<sequence length="749" mass="82480">MALNIKRLLVPAFVVAVVVPVAAVSMLSVEQVKSYTINGLFNTFQGEVLQIENNLLSRFSQVENDLLLLQQEPVIKQSLGALPQYADKPATQIYVPADNPATQQLYSRFKLLKDIKSDLAYVYLGDEQGGYIQYPPERVPAGYDPRKRPWYIAASQASGKTVRTRAYYWQVANKAVISTVRQVSGANGSRLGAIGLDLDLTALSGLLRDLQWGQQGNLLIVESSGNLLVDLKHPENRFHSVADTYPSALHAYLVQPQTSSFEQHSQILQLEQQSYIQYRYYSSELNWFFVGLLPMSAVEEAAASLTTWIGLIAIIALAVFVSLALFFSNIISNFIQQKQTALEDASQSAMQASEAKSEFLANMSHEIRTPMNGVIGMLNLLRQTPLNNKQQNYVNSASTSADNLLHIINEILDFSKIEAGKLEVETIHFNLPELLNEVVTLFEPLAQEKQLTLSMNYEHLVHVDIQSDPYRIRQILLNLVSNAIKFTRQGRVAVDVKSYIDEDVVWVQLTVTDSGIGIAHDKLEQLFSPFTQSDSSTTREYGGTGLGLAISHRLCLLLGGSLTANSEPGNGSDFCARIPVTVSTGQAAETIDNAARSPSRDTIDWDSQSRLSHLAGRSVLLVEDNDINQEIVKAILNQLGMRFLVAENGQQALDIIGGVSFQFDAILMDCQMPVMGGLEATRRLRNAEAGERNKDIPVIALTANAMQGDKESCLAAGMNDYVAKPIRFEQLLDALTAVIAVPPKAADDT</sequence>